<keyword evidence="2" id="KW-1185">Reference proteome</keyword>
<dbReference type="InterPro" id="IPR025453">
    <property type="entry name" value="DUF4309"/>
</dbReference>
<gene>
    <name evidence="1" type="ORF">C7R93_15165</name>
</gene>
<proteinExistence type="predicted"/>
<organism evidence="1 2">
    <name type="scientific">Brevibacillus fortis</name>
    <dbReference type="NCBI Taxonomy" id="2126352"/>
    <lineage>
        <taxon>Bacteria</taxon>
        <taxon>Bacillati</taxon>
        <taxon>Bacillota</taxon>
        <taxon>Bacilli</taxon>
        <taxon>Bacillales</taxon>
        <taxon>Paenibacillaceae</taxon>
        <taxon>Brevibacillus</taxon>
    </lineage>
</organism>
<protein>
    <submittedName>
        <fullName evidence="1">DUF4309 domain-containing protein</fullName>
    </submittedName>
</protein>
<evidence type="ECO:0000313" key="1">
    <source>
        <dbReference type="EMBL" id="PSJ94723.1"/>
    </source>
</evidence>
<dbReference type="OrthoDB" id="2466512at2"/>
<dbReference type="RefSeq" id="WP_106839597.1">
    <property type="nucleotide sequence ID" value="NZ_JBCNIW010000009.1"/>
</dbReference>
<evidence type="ECO:0000313" key="2">
    <source>
        <dbReference type="Proteomes" id="UP000240419"/>
    </source>
</evidence>
<accession>A0A2P7V687</accession>
<reference evidence="1 2" key="1">
    <citation type="submission" date="2018-03" db="EMBL/GenBank/DDBJ databases">
        <title>Brevisbacillus phylogenomics.</title>
        <authorList>
            <person name="Dunlap C."/>
        </authorList>
    </citation>
    <scope>NUCLEOTIDE SEQUENCE [LARGE SCALE GENOMIC DNA]</scope>
    <source>
        <strain evidence="1 2">NRRL NRS-1210</strain>
    </source>
</reference>
<dbReference type="Proteomes" id="UP000240419">
    <property type="component" value="Unassembled WGS sequence"/>
</dbReference>
<sequence length="180" mass="20116">MIDLPKIYRNALLVVVLSTITLFGCSNMSEKTEDISVNSAQSDTLDKVKNGQLEGVLIGIGATKKEVLDKIGTPVKSGNSEYGFTVYYEGYDLQFEDYANSIDEVKDISKVVLMNAEPKTVGMTGKPEEIKKNLGEPSREFMDDSGDNTFILEYENNENLLRFTFDSKESPVKYVTLRVE</sequence>
<dbReference type="AlphaFoldDB" id="A0A2P7V687"/>
<comment type="caution">
    <text evidence="1">The sequence shown here is derived from an EMBL/GenBank/DDBJ whole genome shotgun (WGS) entry which is preliminary data.</text>
</comment>
<dbReference type="EMBL" id="PXZM01000023">
    <property type="protein sequence ID" value="PSJ94723.1"/>
    <property type="molecule type" value="Genomic_DNA"/>
</dbReference>
<name>A0A2P7V687_9BACL</name>
<dbReference type="PROSITE" id="PS51257">
    <property type="entry name" value="PROKAR_LIPOPROTEIN"/>
    <property type="match status" value="1"/>
</dbReference>
<dbReference type="Pfam" id="PF14172">
    <property type="entry name" value="DUF4309"/>
    <property type="match status" value="1"/>
</dbReference>